<evidence type="ECO:0000313" key="1">
    <source>
        <dbReference type="EMBL" id="SCM67940.1"/>
    </source>
</evidence>
<dbReference type="Pfam" id="PF11836">
    <property type="entry name" value="Phage_TAC_11"/>
    <property type="match status" value="1"/>
</dbReference>
<sequence length="107" mass="11024">MANPWSGEVAISVNGTERVMKLTLGALAELEDRIEAGSLVDLISRFETGTYRSLDLMALITAALRGGGLPITETEVANASFDGGLNGAASAAARCLALAFAPPESVE</sequence>
<dbReference type="AlphaFoldDB" id="A0A1M4MZ97"/>
<keyword evidence="2" id="KW-1185">Reference proteome</keyword>
<reference evidence="2" key="1">
    <citation type="submission" date="2016-09" db="EMBL/GenBank/DDBJ databases">
        <authorList>
            <person name="Wibberg D."/>
        </authorList>
    </citation>
    <scope>NUCLEOTIDE SEQUENCE [LARGE SCALE GENOMIC DNA]</scope>
</reference>
<protein>
    <submittedName>
        <fullName evidence="1">Gene transfer agent (GTA) like protein</fullName>
    </submittedName>
</protein>
<dbReference type="RefSeq" id="WP_072706576.1">
    <property type="nucleotide sequence ID" value="NZ_FMJB01000050.1"/>
</dbReference>
<gene>
    <name evidence="1" type="ORF">KARMA_2147</name>
</gene>
<evidence type="ECO:0000313" key="2">
    <source>
        <dbReference type="Proteomes" id="UP000184085"/>
    </source>
</evidence>
<organism evidence="1 2">
    <name type="scientific">Donghicola eburneus</name>
    <dbReference type="NCBI Taxonomy" id="393278"/>
    <lineage>
        <taxon>Bacteria</taxon>
        <taxon>Pseudomonadati</taxon>
        <taxon>Pseudomonadota</taxon>
        <taxon>Alphaproteobacteria</taxon>
        <taxon>Rhodobacterales</taxon>
        <taxon>Roseobacteraceae</taxon>
        <taxon>Donghicola</taxon>
    </lineage>
</organism>
<name>A0A1M4MZ97_9RHOB</name>
<dbReference type="InterPro" id="IPR021791">
    <property type="entry name" value="Phage_TAC_11"/>
</dbReference>
<proteinExistence type="predicted"/>
<dbReference type="Proteomes" id="UP000184085">
    <property type="component" value="Unassembled WGS sequence"/>
</dbReference>
<accession>A0A1M4MZ97</accession>
<dbReference type="EMBL" id="FMJB01000050">
    <property type="protein sequence ID" value="SCM67940.1"/>
    <property type="molecule type" value="Genomic_DNA"/>
</dbReference>